<evidence type="ECO:0000256" key="2">
    <source>
        <dbReference type="ARBA" id="ARBA00022723"/>
    </source>
</evidence>
<dbReference type="GO" id="GO:0000166">
    <property type="term" value="F:nucleotide binding"/>
    <property type="evidence" value="ECO:0007669"/>
    <property type="project" value="UniProtKB-KW"/>
</dbReference>
<dbReference type="STRING" id="1471761.B0W44_03520"/>
<evidence type="ECO:0000256" key="8">
    <source>
        <dbReference type="ARBA" id="ARBA00048174"/>
    </source>
</evidence>
<dbReference type="OrthoDB" id="164951at2"/>
<keyword evidence="4 11" id="KW-0378">Hydrolase</keyword>
<comment type="catalytic activity">
    <reaction evidence="8 11">
        <text>ITP + H2O = IDP + phosphate + H(+)</text>
        <dbReference type="Rhea" id="RHEA:28330"/>
        <dbReference type="ChEBI" id="CHEBI:15377"/>
        <dbReference type="ChEBI" id="CHEBI:15378"/>
        <dbReference type="ChEBI" id="CHEBI:43474"/>
        <dbReference type="ChEBI" id="CHEBI:58280"/>
        <dbReference type="ChEBI" id="CHEBI:61402"/>
        <dbReference type="EC" id="3.6.1.73"/>
    </reaction>
</comment>
<sequence>MRVVVGSHNPAKIEAVHTAFEKMGLEANITGVDVETGVSAQPFTDEETIEGAIHRAENSLNAQDGEVVDFGIGLEGGVVETPYGLFVCNWGAVVSKDGVVGIGGGHRVQLPDTIAQELREGRELGPVMDRWAGGHDIKKREGAIGVLTNHRITRVTMFRDVVICAFARFSNPQFYVGT</sequence>
<comment type="caution">
    <text evidence="11">Lacks conserved residue(s) required for the propagation of feature annotation.</text>
</comment>
<comment type="similarity">
    <text evidence="10 11">Belongs to the YjjX NTPase family.</text>
</comment>
<keyword evidence="14" id="KW-1185">Reference proteome</keyword>
<evidence type="ECO:0000259" key="12">
    <source>
        <dbReference type="Pfam" id="PF01931"/>
    </source>
</evidence>
<evidence type="ECO:0000256" key="1">
    <source>
        <dbReference type="ARBA" id="ARBA00001936"/>
    </source>
</evidence>
<evidence type="ECO:0000256" key="10">
    <source>
        <dbReference type="ARBA" id="ARBA00060855"/>
    </source>
</evidence>
<dbReference type="EC" id="3.6.1.73" evidence="11"/>
<feature type="binding site" evidence="11">
    <location>
        <position position="64"/>
    </location>
    <ligand>
        <name>Mg(2+)</name>
        <dbReference type="ChEBI" id="CHEBI:18420"/>
    </ligand>
</feature>
<dbReference type="GO" id="GO:0046872">
    <property type="term" value="F:metal ion binding"/>
    <property type="evidence" value="ECO:0007669"/>
    <property type="project" value="UniProtKB-KW"/>
</dbReference>
<accession>A0A1U9K4N7</accession>
<keyword evidence="3 11" id="KW-0547">Nucleotide-binding</keyword>
<feature type="domain" description="Non-canonical purine NTP phosphatase/PRRC1" evidence="12">
    <location>
        <begin position="6"/>
        <end position="169"/>
    </location>
</feature>
<dbReference type="InterPro" id="IPR002786">
    <property type="entry name" value="Non_canon_purine_NTPase"/>
</dbReference>
<dbReference type="EMBL" id="CP019699">
    <property type="protein sequence ID" value="AQS54980.1"/>
    <property type="molecule type" value="Genomic_DNA"/>
</dbReference>
<evidence type="ECO:0000256" key="7">
    <source>
        <dbReference type="ARBA" id="ARBA00023211"/>
    </source>
</evidence>
<dbReference type="PANTHER" id="PTHR34699">
    <property type="match status" value="1"/>
</dbReference>
<keyword evidence="7 11" id="KW-0464">Manganese</keyword>
<evidence type="ECO:0000256" key="5">
    <source>
        <dbReference type="ARBA" id="ARBA00022842"/>
    </source>
</evidence>
<reference evidence="13 14" key="1">
    <citation type="journal article" date="2015" name="Int. J. Syst. Evol. Microbiol.">
        <title>Novibacillus thermophilus gen. nov., sp. nov., a Gram-staining-negative and moderately thermophilic member of the family Thermoactinomycetaceae.</title>
        <authorList>
            <person name="Yang G."/>
            <person name="Chen J."/>
            <person name="Zhou S."/>
        </authorList>
    </citation>
    <scope>NUCLEOTIDE SEQUENCE [LARGE SCALE GENOMIC DNA]</scope>
    <source>
        <strain evidence="13 14">SG-1</strain>
    </source>
</reference>
<dbReference type="SUPFAM" id="SSF52972">
    <property type="entry name" value="ITPase-like"/>
    <property type="match status" value="1"/>
</dbReference>
<dbReference type="RefSeq" id="WP_077718796.1">
    <property type="nucleotide sequence ID" value="NZ_CP019699.1"/>
</dbReference>
<dbReference type="KEGG" id="ntr:B0W44_03520"/>
<evidence type="ECO:0000313" key="14">
    <source>
        <dbReference type="Proteomes" id="UP000188603"/>
    </source>
</evidence>
<comment type="function">
    <text evidence="11">Phosphatase that hydrolyzes non-canonical purine nucleotides such as XTP and ITP to their respective diphosphate derivatives. Probably excludes non-canonical purines from DNA/RNA precursor pool, thus preventing their incorporation into DNA/RNA and avoiding chromosomal lesions.</text>
</comment>
<keyword evidence="5 11" id="KW-0460">Magnesium</keyword>
<dbReference type="Pfam" id="PF01931">
    <property type="entry name" value="NTPase_I-T"/>
    <property type="match status" value="1"/>
</dbReference>
<protein>
    <recommendedName>
        <fullName evidence="11">Probable inosine/xanthosine triphosphatase</fullName>
        <shortName evidence="11">ITPase/XTPase</shortName>
        <ecNumber evidence="11">3.6.1.73</ecNumber>
    </recommendedName>
    <alternativeName>
        <fullName evidence="11">Non-canonical purine NTP phosphatase</fullName>
    </alternativeName>
    <alternativeName>
        <fullName evidence="11">Non-standard purine NTP phosphatase</fullName>
    </alternativeName>
    <alternativeName>
        <fullName evidence="11">Nucleoside-triphosphate phosphatase</fullName>
        <shortName evidence="11">NTPase</shortName>
    </alternativeName>
</protein>
<comment type="catalytic activity">
    <reaction evidence="9 11">
        <text>XTP + H2O = XDP + phosphate + H(+)</text>
        <dbReference type="Rhea" id="RHEA:28406"/>
        <dbReference type="ChEBI" id="CHEBI:15377"/>
        <dbReference type="ChEBI" id="CHEBI:15378"/>
        <dbReference type="ChEBI" id="CHEBI:43474"/>
        <dbReference type="ChEBI" id="CHEBI:59884"/>
        <dbReference type="ChEBI" id="CHEBI:61314"/>
        <dbReference type="EC" id="3.6.1.73"/>
    </reaction>
</comment>
<dbReference type="InterPro" id="IPR026533">
    <property type="entry name" value="NTPase/PRRC1"/>
</dbReference>
<keyword evidence="6 11" id="KW-0546">Nucleotide metabolism</keyword>
<dbReference type="NCBIfam" id="TIGR00258">
    <property type="entry name" value="inosine/xanthosine triphosphatase"/>
    <property type="match status" value="1"/>
</dbReference>
<dbReference type="PANTHER" id="PTHR34699:SF2">
    <property type="entry name" value="NON-CANONICAL PURINE NTP PHOSPHATASE_PRRC1 DOMAIN-CONTAINING PROTEIN"/>
    <property type="match status" value="1"/>
</dbReference>
<evidence type="ECO:0000256" key="4">
    <source>
        <dbReference type="ARBA" id="ARBA00022801"/>
    </source>
</evidence>
<feature type="binding site" evidence="11">
    <location>
        <position position="35"/>
    </location>
    <ligand>
        <name>Mg(2+)</name>
        <dbReference type="ChEBI" id="CHEBI:18420"/>
    </ligand>
</feature>
<comment type="cofactor">
    <cofactor evidence="11">
        <name>Mg(2+)</name>
        <dbReference type="ChEBI" id="CHEBI:18420"/>
    </cofactor>
    <cofactor evidence="11">
        <name>Mn(2+)</name>
        <dbReference type="ChEBI" id="CHEBI:29035"/>
    </cofactor>
    <text evidence="11">Binds 1 divalent metal cation per subunit; can use either Mg(2+) or Mn(2+).</text>
</comment>
<comment type="subunit">
    <text evidence="11">Homodimer.</text>
</comment>
<evidence type="ECO:0000256" key="6">
    <source>
        <dbReference type="ARBA" id="ARBA00023080"/>
    </source>
</evidence>
<evidence type="ECO:0000256" key="9">
    <source>
        <dbReference type="ARBA" id="ARBA00048781"/>
    </source>
</evidence>
<dbReference type="GO" id="GO:0103023">
    <property type="term" value="F:ITPase activity"/>
    <property type="evidence" value="ECO:0007669"/>
    <property type="project" value="UniProtKB-EC"/>
</dbReference>
<evidence type="ECO:0000256" key="11">
    <source>
        <dbReference type="HAMAP-Rule" id="MF_00648"/>
    </source>
</evidence>
<proteinExistence type="inferred from homology"/>
<keyword evidence="2 11" id="KW-0479">Metal-binding</keyword>
<comment type="cofactor">
    <cofactor evidence="1">
        <name>Mn(2+)</name>
        <dbReference type="ChEBI" id="CHEBI:29035"/>
    </cofactor>
</comment>
<organism evidence="13 14">
    <name type="scientific">Novibacillus thermophilus</name>
    <dbReference type="NCBI Taxonomy" id="1471761"/>
    <lineage>
        <taxon>Bacteria</taxon>
        <taxon>Bacillati</taxon>
        <taxon>Bacillota</taxon>
        <taxon>Bacilli</taxon>
        <taxon>Bacillales</taxon>
        <taxon>Thermoactinomycetaceae</taxon>
        <taxon>Novibacillus</taxon>
    </lineage>
</organism>
<name>A0A1U9K4N7_9BACL</name>
<dbReference type="AlphaFoldDB" id="A0A1U9K4N7"/>
<dbReference type="Proteomes" id="UP000188603">
    <property type="component" value="Chromosome"/>
</dbReference>
<evidence type="ECO:0000256" key="3">
    <source>
        <dbReference type="ARBA" id="ARBA00022741"/>
    </source>
</evidence>
<dbReference type="InterPro" id="IPR029001">
    <property type="entry name" value="ITPase-like_fam"/>
</dbReference>
<dbReference type="Gene3D" id="3.90.950.10">
    <property type="match status" value="1"/>
</dbReference>
<dbReference type="InterPro" id="IPR050299">
    <property type="entry name" value="YjjX_NTPase"/>
</dbReference>
<evidence type="ECO:0000313" key="13">
    <source>
        <dbReference type="EMBL" id="AQS54980.1"/>
    </source>
</evidence>
<gene>
    <name evidence="13" type="ORF">B0W44_03520</name>
</gene>
<dbReference type="GO" id="GO:0006772">
    <property type="term" value="P:thiamine metabolic process"/>
    <property type="evidence" value="ECO:0007669"/>
    <property type="project" value="TreeGrafter"/>
</dbReference>
<dbReference type="HAMAP" id="MF_00648">
    <property type="entry name" value="Non_canon_purine_NTPase_YjjX"/>
    <property type="match status" value="1"/>
</dbReference>
<dbReference type="GO" id="GO:0009117">
    <property type="term" value="P:nucleotide metabolic process"/>
    <property type="evidence" value="ECO:0007669"/>
    <property type="project" value="UniProtKB-KW"/>
</dbReference>
<dbReference type="FunFam" id="3.90.950.10:FF:000002">
    <property type="entry name" value="Inosine/xanthosine triphosphatase"/>
    <property type="match status" value="1"/>
</dbReference>